<name>A0ABU3SEK5_9HYPH</name>
<keyword evidence="2" id="KW-1185">Reference proteome</keyword>
<protein>
    <submittedName>
        <fullName evidence="1">Uncharacterized protein</fullName>
    </submittedName>
</protein>
<accession>A0ABU3SEK5</accession>
<dbReference type="RefSeq" id="WP_316020856.1">
    <property type="nucleotide sequence ID" value="NZ_JAWDID010000059.1"/>
</dbReference>
<gene>
    <name evidence="1" type="ORF">RKE40_24735</name>
</gene>
<organism evidence="1 2">
    <name type="scientific">Bosea rubneri</name>
    <dbReference type="NCBI Taxonomy" id="3075434"/>
    <lineage>
        <taxon>Bacteria</taxon>
        <taxon>Pseudomonadati</taxon>
        <taxon>Pseudomonadota</taxon>
        <taxon>Alphaproteobacteria</taxon>
        <taxon>Hyphomicrobiales</taxon>
        <taxon>Boseaceae</taxon>
        <taxon>Bosea</taxon>
    </lineage>
</organism>
<evidence type="ECO:0000313" key="2">
    <source>
        <dbReference type="Proteomes" id="UP001254257"/>
    </source>
</evidence>
<dbReference type="Proteomes" id="UP001254257">
    <property type="component" value="Unassembled WGS sequence"/>
</dbReference>
<comment type="caution">
    <text evidence="1">The sequence shown here is derived from an EMBL/GenBank/DDBJ whole genome shotgun (WGS) entry which is preliminary data.</text>
</comment>
<dbReference type="EMBL" id="JAWDID010000059">
    <property type="protein sequence ID" value="MDU0343116.1"/>
    <property type="molecule type" value="Genomic_DNA"/>
</dbReference>
<proteinExistence type="predicted"/>
<sequence length="68" mass="7294">MTLKEWLDRLAKLEREQLGLYRAGRASEGDAVGLAICQLISEGRSHGFCVPDGRPPLSKSGESGGSHV</sequence>
<evidence type="ECO:0000313" key="1">
    <source>
        <dbReference type="EMBL" id="MDU0343116.1"/>
    </source>
</evidence>
<reference evidence="1 2" key="1">
    <citation type="submission" date="2023-09" db="EMBL/GenBank/DDBJ databases">
        <title>Whole genome shotgun sequencing (WGS) of Bosea sp. ZW T0_25, isolated from stored onions (Allium cepa).</title>
        <authorList>
            <person name="Stoll D.A."/>
            <person name="Huch M."/>
        </authorList>
    </citation>
    <scope>NUCLEOTIDE SEQUENCE [LARGE SCALE GENOMIC DNA]</scope>
    <source>
        <strain evidence="1 2">ZW T0_25</strain>
    </source>
</reference>